<organism evidence="3 4">
    <name type="scientific">Orlajensenia flava</name>
    <dbReference type="NCBI Taxonomy" id="2565934"/>
    <lineage>
        <taxon>Bacteria</taxon>
        <taxon>Bacillati</taxon>
        <taxon>Actinomycetota</taxon>
        <taxon>Actinomycetes</taxon>
        <taxon>Micrococcales</taxon>
        <taxon>Microbacteriaceae</taxon>
        <taxon>Orlajensenia</taxon>
    </lineage>
</organism>
<evidence type="ECO:0000313" key="3">
    <source>
        <dbReference type="EMBL" id="THG29159.1"/>
    </source>
</evidence>
<sequence>MLRHLRGAGREIRSQSANVESRIVKASSWVGFTVLRLLAFFVPLAVLLIAGVNPWLSALLSAIIGLCVSYIFLRRPREKVSTAIYDARHPDKPVVHVDDESEDAAIDRAQADARQRATASERERGPQTDADDQADEARELQRKDELG</sequence>
<feature type="compositionally biased region" description="Basic and acidic residues" evidence="1">
    <location>
        <begin position="105"/>
        <end position="126"/>
    </location>
</feature>
<keyword evidence="2" id="KW-1133">Transmembrane helix</keyword>
<gene>
    <name evidence="3" type="ORF">E6C70_16260</name>
</gene>
<dbReference type="EMBL" id="SSSN01000015">
    <property type="protein sequence ID" value="THG29159.1"/>
    <property type="molecule type" value="Genomic_DNA"/>
</dbReference>
<dbReference type="AlphaFoldDB" id="A0A4S4FG14"/>
<proteinExistence type="predicted"/>
<dbReference type="OrthoDB" id="4981788at2"/>
<comment type="caution">
    <text evidence="3">The sequence shown here is derived from an EMBL/GenBank/DDBJ whole genome shotgun (WGS) entry which is preliminary data.</text>
</comment>
<evidence type="ECO:0000256" key="2">
    <source>
        <dbReference type="SAM" id="Phobius"/>
    </source>
</evidence>
<feature type="transmembrane region" description="Helical" evidence="2">
    <location>
        <begin position="55"/>
        <end position="73"/>
    </location>
</feature>
<keyword evidence="2" id="KW-0472">Membrane</keyword>
<name>A0A4S4FG14_9MICO</name>
<dbReference type="InterPro" id="IPR025323">
    <property type="entry name" value="DUF4229"/>
</dbReference>
<feature type="transmembrane region" description="Helical" evidence="2">
    <location>
        <begin position="29"/>
        <end position="49"/>
    </location>
</feature>
<protein>
    <submittedName>
        <fullName evidence="3">DUF4229 domain-containing protein</fullName>
    </submittedName>
</protein>
<dbReference type="Pfam" id="PF14012">
    <property type="entry name" value="DUF4229"/>
    <property type="match status" value="1"/>
</dbReference>
<dbReference type="Proteomes" id="UP000307380">
    <property type="component" value="Unassembled WGS sequence"/>
</dbReference>
<keyword evidence="4" id="KW-1185">Reference proteome</keyword>
<evidence type="ECO:0000313" key="4">
    <source>
        <dbReference type="Proteomes" id="UP000307380"/>
    </source>
</evidence>
<feature type="region of interest" description="Disordered" evidence="1">
    <location>
        <begin position="91"/>
        <end position="147"/>
    </location>
</feature>
<accession>A0A4S4FG14</accession>
<feature type="compositionally biased region" description="Basic and acidic residues" evidence="1">
    <location>
        <begin position="135"/>
        <end position="147"/>
    </location>
</feature>
<keyword evidence="2" id="KW-0812">Transmembrane</keyword>
<reference evidence="3 4" key="1">
    <citation type="submission" date="2019-04" db="EMBL/GenBank/DDBJ databases">
        <authorList>
            <person name="Jiang L."/>
        </authorList>
    </citation>
    <scope>NUCLEOTIDE SEQUENCE [LARGE SCALE GENOMIC DNA]</scope>
    <source>
        <strain evidence="3 4">YIM 131861</strain>
    </source>
</reference>
<evidence type="ECO:0000256" key="1">
    <source>
        <dbReference type="SAM" id="MobiDB-lite"/>
    </source>
</evidence>